<dbReference type="InterPro" id="IPR003094">
    <property type="entry name" value="6Pfruct_kin"/>
</dbReference>
<dbReference type="InterPro" id="IPR013079">
    <property type="entry name" value="6Phosfructo_kin"/>
</dbReference>
<dbReference type="GO" id="GO:0003873">
    <property type="term" value="F:6-phosphofructo-2-kinase activity"/>
    <property type="evidence" value="ECO:0007669"/>
    <property type="project" value="InterPro"/>
</dbReference>
<dbReference type="PIRSF" id="PIRSF000709">
    <property type="entry name" value="6PFK_2-Ptase"/>
    <property type="match status" value="1"/>
</dbReference>
<evidence type="ECO:0000256" key="2">
    <source>
        <dbReference type="ARBA" id="ARBA00022840"/>
    </source>
</evidence>
<dbReference type="Gene3D" id="3.40.50.1240">
    <property type="entry name" value="Phosphoglycerate mutase-like"/>
    <property type="match status" value="1"/>
</dbReference>
<evidence type="ECO:0000259" key="3">
    <source>
        <dbReference type="Pfam" id="PF01591"/>
    </source>
</evidence>
<dbReference type="InParanoid" id="A0A0D2X3E3"/>
<dbReference type="Proteomes" id="UP000008743">
    <property type="component" value="Unassembled WGS sequence"/>
</dbReference>
<evidence type="ECO:0000313" key="5">
    <source>
        <dbReference type="Proteomes" id="UP000008743"/>
    </source>
</evidence>
<proteinExistence type="predicted"/>
<dbReference type="CDD" id="cd07040">
    <property type="entry name" value="HP"/>
    <property type="match status" value="1"/>
</dbReference>
<accession>A0A0D2X3E3</accession>
<evidence type="ECO:0000313" key="4">
    <source>
        <dbReference type="EMBL" id="KJE94159.1"/>
    </source>
</evidence>
<organism evidence="4 5">
    <name type="scientific">Capsaspora owczarzaki (strain ATCC 30864)</name>
    <dbReference type="NCBI Taxonomy" id="595528"/>
    <lineage>
        <taxon>Eukaryota</taxon>
        <taxon>Filasterea</taxon>
        <taxon>Capsaspora</taxon>
    </lineage>
</organism>
<keyword evidence="1" id="KW-0547">Nucleotide-binding</keyword>
<dbReference type="InterPro" id="IPR027417">
    <property type="entry name" value="P-loop_NTPase"/>
</dbReference>
<dbReference type="SUPFAM" id="SSF52540">
    <property type="entry name" value="P-loop containing nucleoside triphosphate hydrolases"/>
    <property type="match status" value="1"/>
</dbReference>
<feature type="domain" description="6-phosphofructo-2-kinase" evidence="3">
    <location>
        <begin position="1"/>
        <end position="208"/>
    </location>
</feature>
<reference evidence="5" key="1">
    <citation type="submission" date="2011-02" db="EMBL/GenBank/DDBJ databases">
        <title>The Genome Sequence of Capsaspora owczarzaki ATCC 30864.</title>
        <authorList>
            <person name="Russ C."/>
            <person name="Cuomo C."/>
            <person name="Burger G."/>
            <person name="Gray M.W."/>
            <person name="Holland P.W.H."/>
            <person name="King N."/>
            <person name="Lang F.B.F."/>
            <person name="Roger A.J."/>
            <person name="Ruiz-Trillo I."/>
            <person name="Young S.K."/>
            <person name="Zeng Q."/>
            <person name="Gargeya S."/>
            <person name="Alvarado L."/>
            <person name="Berlin A."/>
            <person name="Chapman S.B."/>
            <person name="Chen Z."/>
            <person name="Freedman E."/>
            <person name="Gellesch M."/>
            <person name="Goldberg J."/>
            <person name="Griggs A."/>
            <person name="Gujja S."/>
            <person name="Heilman E."/>
            <person name="Heiman D."/>
            <person name="Howarth C."/>
            <person name="Mehta T."/>
            <person name="Neiman D."/>
            <person name="Pearson M."/>
            <person name="Roberts A."/>
            <person name="Saif S."/>
            <person name="Shea T."/>
            <person name="Shenoy N."/>
            <person name="Sisk P."/>
            <person name="Stolte C."/>
            <person name="Sykes S."/>
            <person name="White J."/>
            <person name="Yandava C."/>
            <person name="Haas B."/>
            <person name="Nusbaum C."/>
            <person name="Birren B."/>
        </authorList>
    </citation>
    <scope>NUCLEOTIDE SEQUENCE</scope>
    <source>
        <strain evidence="5">ATCC 30864</strain>
    </source>
</reference>
<gene>
    <name evidence="4" type="ORF">CAOG_004843</name>
</gene>
<dbReference type="GO" id="GO:0006000">
    <property type="term" value="P:fructose metabolic process"/>
    <property type="evidence" value="ECO:0007669"/>
    <property type="project" value="InterPro"/>
</dbReference>
<dbReference type="PANTHER" id="PTHR10606">
    <property type="entry name" value="6-PHOSPHOFRUCTO-2-KINASE/FRUCTOSE-2,6-BISPHOSPHATASE"/>
    <property type="match status" value="1"/>
</dbReference>
<dbReference type="InterPro" id="IPR013078">
    <property type="entry name" value="His_Pase_superF_clade-1"/>
</dbReference>
<dbReference type="AlphaFoldDB" id="A0A0D2X3E3"/>
<dbReference type="EMBL" id="KE346366">
    <property type="protein sequence ID" value="KJE94159.1"/>
    <property type="molecule type" value="Genomic_DNA"/>
</dbReference>
<dbReference type="Pfam" id="PF01591">
    <property type="entry name" value="6PF2K"/>
    <property type="match status" value="1"/>
</dbReference>
<keyword evidence="2" id="KW-0067">ATP-binding</keyword>
<dbReference type="STRING" id="595528.A0A0D2X3E3"/>
<dbReference type="SUPFAM" id="SSF53254">
    <property type="entry name" value="Phosphoglycerate mutase-like"/>
    <property type="match status" value="1"/>
</dbReference>
<name>A0A0D2X3E3_CAPO3</name>
<dbReference type="PRINTS" id="PR00991">
    <property type="entry name" value="6PFRUCTKNASE"/>
</dbReference>
<dbReference type="OrthoDB" id="267323at2759"/>
<dbReference type="GO" id="GO:0005524">
    <property type="term" value="F:ATP binding"/>
    <property type="evidence" value="ECO:0007669"/>
    <property type="project" value="UniProtKB-KW"/>
</dbReference>
<dbReference type="Gene3D" id="3.40.50.300">
    <property type="entry name" value="P-loop containing nucleotide triphosphate hydrolases"/>
    <property type="match status" value="1"/>
</dbReference>
<dbReference type="Pfam" id="PF00300">
    <property type="entry name" value="His_Phos_1"/>
    <property type="match status" value="1"/>
</dbReference>
<dbReference type="eggNOG" id="KOG0234">
    <property type="taxonomic scope" value="Eukaryota"/>
</dbReference>
<sequence length="424" mass="47556">MLIVMVGLPARGKSYISKKLVSFFLWKGFKTALFNVGNRRRENATQQQDASFFDAANQDAKLAREQAAMEVLDELLEYLNVSEGQIAVYDATNSRKDRRHAILDRVQKSGFAGNVLFLESLCTDQAVIEGNMRQKVENSPDYKGCDVEQAMSDLRARIHNYELVYQPIEDEENISYVKVINLASKLICSNVHGHLSHFITAFLMSLHIGQRPIYLVRSGKTELADLVELTPATTPAFGFGHASESSTSLPSRFTMNSSLNPEGVAFAQRLGQFFKKQSVEKPVVYTSLLPRSVETAKHVSCGRVQALSSLNMLDTGICHGMSIQQIMSSMPEEFAAFGKAPFVYRFPGGESYQDLHERLTFFLLELERTRQPVVVISHVSTLQSLLAYFLGKTPDEVPFISVPQHDVIELIPSNYGWAQHRYSI</sequence>
<dbReference type="GO" id="GO:0006003">
    <property type="term" value="P:fructose 2,6-bisphosphate metabolic process"/>
    <property type="evidence" value="ECO:0007669"/>
    <property type="project" value="InterPro"/>
</dbReference>
<dbReference type="InterPro" id="IPR029033">
    <property type="entry name" value="His_PPase_superfam"/>
</dbReference>
<keyword evidence="5" id="KW-1185">Reference proteome</keyword>
<dbReference type="PhylomeDB" id="A0A0D2X3E3"/>
<dbReference type="FunFam" id="3.40.50.300:FF:000644">
    <property type="entry name" value="GpmB, Fructose-2,6-bisphosphatase"/>
    <property type="match status" value="1"/>
</dbReference>
<dbReference type="GO" id="GO:0005829">
    <property type="term" value="C:cytosol"/>
    <property type="evidence" value="ECO:0007669"/>
    <property type="project" value="TreeGrafter"/>
</dbReference>
<protein>
    <recommendedName>
        <fullName evidence="3">6-phosphofructo-2-kinase domain-containing protein</fullName>
    </recommendedName>
</protein>
<evidence type="ECO:0000256" key="1">
    <source>
        <dbReference type="ARBA" id="ARBA00022741"/>
    </source>
</evidence>